<reference evidence="2 3" key="1">
    <citation type="submission" date="2024-01" db="EMBL/GenBank/DDBJ databases">
        <title>The genome of the rayed Mediterranean limpet Patella caerulea (Linnaeus, 1758).</title>
        <authorList>
            <person name="Anh-Thu Weber A."/>
            <person name="Halstead-Nussloch G."/>
        </authorList>
    </citation>
    <scope>NUCLEOTIDE SEQUENCE [LARGE SCALE GENOMIC DNA]</scope>
    <source>
        <strain evidence="2">AATW-2023a</strain>
        <tissue evidence="2">Whole specimen</tissue>
    </source>
</reference>
<keyword evidence="3" id="KW-1185">Reference proteome</keyword>
<accession>A0AAN8JFH8</accession>
<name>A0AAN8JFH8_PATCE</name>
<feature type="region of interest" description="Disordered" evidence="1">
    <location>
        <begin position="37"/>
        <end position="104"/>
    </location>
</feature>
<dbReference type="AlphaFoldDB" id="A0AAN8JFH8"/>
<proteinExistence type="predicted"/>
<organism evidence="2 3">
    <name type="scientific">Patella caerulea</name>
    <name type="common">Rayed Mediterranean limpet</name>
    <dbReference type="NCBI Taxonomy" id="87958"/>
    <lineage>
        <taxon>Eukaryota</taxon>
        <taxon>Metazoa</taxon>
        <taxon>Spiralia</taxon>
        <taxon>Lophotrochozoa</taxon>
        <taxon>Mollusca</taxon>
        <taxon>Gastropoda</taxon>
        <taxon>Patellogastropoda</taxon>
        <taxon>Patelloidea</taxon>
        <taxon>Patellidae</taxon>
        <taxon>Patella</taxon>
    </lineage>
</organism>
<evidence type="ECO:0000313" key="3">
    <source>
        <dbReference type="Proteomes" id="UP001347796"/>
    </source>
</evidence>
<comment type="caution">
    <text evidence="2">The sequence shown here is derived from an EMBL/GenBank/DDBJ whole genome shotgun (WGS) entry which is preliminary data.</text>
</comment>
<dbReference type="Proteomes" id="UP001347796">
    <property type="component" value="Unassembled WGS sequence"/>
</dbReference>
<protein>
    <submittedName>
        <fullName evidence="2">Uncharacterized protein</fullName>
    </submittedName>
</protein>
<feature type="compositionally biased region" description="Polar residues" evidence="1">
    <location>
        <begin position="37"/>
        <end position="51"/>
    </location>
</feature>
<dbReference type="EMBL" id="JAZGQO010000011">
    <property type="protein sequence ID" value="KAK6173483.1"/>
    <property type="molecule type" value="Genomic_DNA"/>
</dbReference>
<sequence>MVRQYLMMPALNRTGHITSPCLKPHLYIDTDAVNTRDLSNTGYINSDTSRSPYEVLDKQTTDQQPNSYQQLDTPSTYEVLDKQTTDQQPNTNNSAPTKCNMRWK</sequence>
<gene>
    <name evidence="2" type="ORF">SNE40_016924</name>
</gene>
<feature type="compositionally biased region" description="Polar residues" evidence="1">
    <location>
        <begin position="85"/>
        <end position="97"/>
    </location>
</feature>
<evidence type="ECO:0000256" key="1">
    <source>
        <dbReference type="SAM" id="MobiDB-lite"/>
    </source>
</evidence>
<evidence type="ECO:0000313" key="2">
    <source>
        <dbReference type="EMBL" id="KAK6173483.1"/>
    </source>
</evidence>
<feature type="compositionally biased region" description="Polar residues" evidence="1">
    <location>
        <begin position="61"/>
        <end position="76"/>
    </location>
</feature>